<evidence type="ECO:0000313" key="2">
    <source>
        <dbReference type="Proteomes" id="UP000436088"/>
    </source>
</evidence>
<comment type="caution">
    <text evidence="1">The sequence shown here is derived from an EMBL/GenBank/DDBJ whole genome shotgun (WGS) entry which is preliminary data.</text>
</comment>
<name>A0A6A3AZX0_HIBSY</name>
<reference evidence="1" key="1">
    <citation type="submission" date="2019-09" db="EMBL/GenBank/DDBJ databases">
        <title>Draft genome information of white flower Hibiscus syriacus.</title>
        <authorList>
            <person name="Kim Y.-M."/>
        </authorList>
    </citation>
    <scope>NUCLEOTIDE SEQUENCE [LARGE SCALE GENOMIC DNA]</scope>
    <source>
        <strain evidence="1">YM2019G1</strain>
    </source>
</reference>
<organism evidence="1 2">
    <name type="scientific">Hibiscus syriacus</name>
    <name type="common">Rose of Sharon</name>
    <dbReference type="NCBI Taxonomy" id="106335"/>
    <lineage>
        <taxon>Eukaryota</taxon>
        <taxon>Viridiplantae</taxon>
        <taxon>Streptophyta</taxon>
        <taxon>Embryophyta</taxon>
        <taxon>Tracheophyta</taxon>
        <taxon>Spermatophyta</taxon>
        <taxon>Magnoliopsida</taxon>
        <taxon>eudicotyledons</taxon>
        <taxon>Gunneridae</taxon>
        <taxon>Pentapetalae</taxon>
        <taxon>rosids</taxon>
        <taxon>malvids</taxon>
        <taxon>Malvales</taxon>
        <taxon>Malvaceae</taxon>
        <taxon>Malvoideae</taxon>
        <taxon>Hibiscus</taxon>
    </lineage>
</organism>
<protein>
    <submittedName>
        <fullName evidence="1">Uncharacterized protein</fullName>
    </submittedName>
</protein>
<keyword evidence="2" id="KW-1185">Reference proteome</keyword>
<dbReference type="EMBL" id="VEPZ02000936">
    <property type="protein sequence ID" value="KAE8709453.1"/>
    <property type="molecule type" value="Genomic_DNA"/>
</dbReference>
<accession>A0A6A3AZX0</accession>
<dbReference type="AlphaFoldDB" id="A0A6A3AZX0"/>
<gene>
    <name evidence="1" type="ORF">F3Y22_tig00110331pilonHSYRG00083</name>
</gene>
<sequence length="148" mass="16329">MGIDPMTHRPRTDMLSSLPYLIALANLKELMDQHPWEEQALKLKAEAVQMDKLQSLQYLLQLNSASISCSSNSINMHNTFNSNVDAINLLNPASPIKDPSLLDIAAAAASLQGLRDSTIPFPRLPDLQVPFGIDHQRKTISTSSITHL</sequence>
<proteinExistence type="predicted"/>
<evidence type="ECO:0000313" key="1">
    <source>
        <dbReference type="EMBL" id="KAE8709453.1"/>
    </source>
</evidence>
<dbReference type="Proteomes" id="UP000436088">
    <property type="component" value="Unassembled WGS sequence"/>
</dbReference>